<protein>
    <submittedName>
        <fullName evidence="1">Uncharacterized protein</fullName>
    </submittedName>
</protein>
<name>A0ACB9JB24_9ASTR</name>
<sequence>MIPDDYVPIMTALSCYDALISGNLTPVSFQPDDLEQINPDDLEKMDIDWCMAMLTLRAKRFIKRTGIDRFKQGKTLGFDIKKVRCYNCDQLGHFARNCKEPSSKDQQEKKISSGKKAVNPPKTNTSSSSTALVCQADGHYHWGEQAEEAADKALMADVEDKSKCVMIEPAEDLTVVPAEVISKLCNSRSCLNEIQKYRFINQALIDERDHIKSPKGRKAKLQVDHMDMDQKILFGIIDKQFNRKGTEGLGYKSHPPPYSKSERFADMPTPHVSTPFVCTLSPDDYITSSDSDSFASCAESNCVNSEDDCDKSANDRTILKELESDECNNMSVSKPNICEHVKNLYFDSMSAEHTGLGCDVSKFKNVLPFVPKSLNVMPCVTKFKSAGIIVNDVPRETMSNMDFFRLKEAHHLQDKVIDERTISCSDSSTSQSSSSCDDYYQAKISCENGQSRRTGDNIWHVDSGCLRHMTGHFNLLQDYHQIDGEYVAFAGNPRGGKIKGQGTSNGVYSLEFVNFVPQLKYNLMSVSQICDKDFCALFNSKECLILKPGVVIPEELILMRAPRRYNTYSLDMNNPSGIESCFLSKASEDESLLWHKRLGHVNFKTMNRLVRGNLVTGLPLKDFTPMEHCISCSKGKQHKSSHKPKTTNSIDSPLQLLHMDLFGPMSVMSLGSKSYCLVVTDDFSRFTWVFFLAKKDETPEILKTYLLQIENLFNLSLKTICSDHGTEFKNATLDSFCESKGISR</sequence>
<gene>
    <name evidence="1" type="ORF">L1987_10673</name>
</gene>
<keyword evidence="2" id="KW-1185">Reference proteome</keyword>
<comment type="caution">
    <text evidence="1">The sequence shown here is derived from an EMBL/GenBank/DDBJ whole genome shotgun (WGS) entry which is preliminary data.</text>
</comment>
<dbReference type="Proteomes" id="UP001056120">
    <property type="component" value="Linkage Group LG04"/>
</dbReference>
<organism evidence="1 2">
    <name type="scientific">Smallanthus sonchifolius</name>
    <dbReference type="NCBI Taxonomy" id="185202"/>
    <lineage>
        <taxon>Eukaryota</taxon>
        <taxon>Viridiplantae</taxon>
        <taxon>Streptophyta</taxon>
        <taxon>Embryophyta</taxon>
        <taxon>Tracheophyta</taxon>
        <taxon>Spermatophyta</taxon>
        <taxon>Magnoliopsida</taxon>
        <taxon>eudicotyledons</taxon>
        <taxon>Gunneridae</taxon>
        <taxon>Pentapetalae</taxon>
        <taxon>asterids</taxon>
        <taxon>campanulids</taxon>
        <taxon>Asterales</taxon>
        <taxon>Asteraceae</taxon>
        <taxon>Asteroideae</taxon>
        <taxon>Heliantheae alliance</taxon>
        <taxon>Millerieae</taxon>
        <taxon>Smallanthus</taxon>
    </lineage>
</organism>
<dbReference type="EMBL" id="CM042021">
    <property type="protein sequence ID" value="KAI3816888.1"/>
    <property type="molecule type" value="Genomic_DNA"/>
</dbReference>
<evidence type="ECO:0000313" key="2">
    <source>
        <dbReference type="Proteomes" id="UP001056120"/>
    </source>
</evidence>
<reference evidence="1 2" key="2">
    <citation type="journal article" date="2022" name="Mol. Ecol. Resour.">
        <title>The genomes of chicory, endive, great burdock and yacon provide insights into Asteraceae paleo-polyploidization history and plant inulin production.</title>
        <authorList>
            <person name="Fan W."/>
            <person name="Wang S."/>
            <person name="Wang H."/>
            <person name="Wang A."/>
            <person name="Jiang F."/>
            <person name="Liu H."/>
            <person name="Zhao H."/>
            <person name="Xu D."/>
            <person name="Zhang Y."/>
        </authorList>
    </citation>
    <scope>NUCLEOTIDE SEQUENCE [LARGE SCALE GENOMIC DNA]</scope>
    <source>
        <strain evidence="2">cv. Yunnan</strain>
        <tissue evidence="1">Leaves</tissue>
    </source>
</reference>
<evidence type="ECO:0000313" key="1">
    <source>
        <dbReference type="EMBL" id="KAI3816888.1"/>
    </source>
</evidence>
<reference evidence="2" key="1">
    <citation type="journal article" date="2022" name="Mol. Ecol. Resour.">
        <title>The genomes of chicory, endive, great burdock and yacon provide insights into Asteraceae palaeo-polyploidization history and plant inulin production.</title>
        <authorList>
            <person name="Fan W."/>
            <person name="Wang S."/>
            <person name="Wang H."/>
            <person name="Wang A."/>
            <person name="Jiang F."/>
            <person name="Liu H."/>
            <person name="Zhao H."/>
            <person name="Xu D."/>
            <person name="Zhang Y."/>
        </authorList>
    </citation>
    <scope>NUCLEOTIDE SEQUENCE [LARGE SCALE GENOMIC DNA]</scope>
    <source>
        <strain evidence="2">cv. Yunnan</strain>
    </source>
</reference>
<accession>A0ACB9JB24</accession>
<proteinExistence type="predicted"/>